<dbReference type="GO" id="GO:0006457">
    <property type="term" value="P:protein folding"/>
    <property type="evidence" value="ECO:0007669"/>
    <property type="project" value="InterPro"/>
</dbReference>
<comment type="subunit">
    <text evidence="3">Homodimer.</text>
</comment>
<sequence>MIFGKKDKKESDLEADPEEVKISPDEEVVEIEDEEKGDESLADKLKKLRTELEKCKEEKQEYLIGWQRCKADSINSRKDAILAGERAGNRARNTLIEDIIPALDSFDMAIASDTWAKMDANWRIGMENVRSQLVTALSNQGVSGYAEVGDAFDPTQHEAVQEIDAEGEPGSIAKILRRGYMYAGNIIRPAHVAVIVHKE</sequence>
<dbReference type="AlphaFoldDB" id="A0A0G1P2R4"/>
<comment type="similarity">
    <text evidence="1 3 5">Belongs to the GrpE family.</text>
</comment>
<dbReference type="GO" id="GO:0051082">
    <property type="term" value="F:unfolded protein binding"/>
    <property type="evidence" value="ECO:0007669"/>
    <property type="project" value="TreeGrafter"/>
</dbReference>
<keyword evidence="2 3" id="KW-0143">Chaperone</keyword>
<comment type="function">
    <text evidence="3 4">Participates actively in the response to hyperosmotic and heat shock by preventing the aggregation of stress-denatured proteins, in association with DnaK and GrpE. It is the nucleotide exchange factor for DnaK and may function as a thermosensor. Unfolded proteins bind initially to DnaJ; upon interaction with the DnaJ-bound protein, DnaK hydrolyzes its bound ATP, resulting in the formation of a stable complex. GrpE releases ADP from DnaK; ATP binding to DnaK triggers the release of the substrate protein, thus completing the reaction cycle. Several rounds of ATP-dependent interactions between DnaJ, DnaK and GrpE are required for fully efficient folding.</text>
</comment>
<comment type="subcellular location">
    <subcellularLocation>
        <location evidence="3">Cytoplasm</location>
    </subcellularLocation>
</comment>
<dbReference type="PANTHER" id="PTHR21237">
    <property type="entry name" value="GRPE PROTEIN"/>
    <property type="match status" value="1"/>
</dbReference>
<dbReference type="Gene3D" id="2.30.22.10">
    <property type="entry name" value="Head domain of nucleotide exchange factor GrpE"/>
    <property type="match status" value="1"/>
</dbReference>
<dbReference type="GO" id="GO:0000774">
    <property type="term" value="F:adenyl-nucleotide exchange factor activity"/>
    <property type="evidence" value="ECO:0007669"/>
    <property type="project" value="InterPro"/>
</dbReference>
<feature type="coiled-coil region" evidence="6">
    <location>
        <begin position="38"/>
        <end position="65"/>
    </location>
</feature>
<dbReference type="PROSITE" id="PS01071">
    <property type="entry name" value="GRPE"/>
    <property type="match status" value="1"/>
</dbReference>
<dbReference type="InterPro" id="IPR013805">
    <property type="entry name" value="GrpE_CC"/>
</dbReference>
<dbReference type="SUPFAM" id="SSF58014">
    <property type="entry name" value="Coiled-coil domain of nucleotide exchange factor GrpE"/>
    <property type="match status" value="1"/>
</dbReference>
<evidence type="ECO:0000256" key="7">
    <source>
        <dbReference type="SAM" id="MobiDB-lite"/>
    </source>
</evidence>
<dbReference type="Pfam" id="PF01025">
    <property type="entry name" value="GrpE"/>
    <property type="match status" value="1"/>
</dbReference>
<dbReference type="Gene3D" id="3.90.20.20">
    <property type="match status" value="1"/>
</dbReference>
<dbReference type="GO" id="GO:0042803">
    <property type="term" value="F:protein homodimerization activity"/>
    <property type="evidence" value="ECO:0007669"/>
    <property type="project" value="InterPro"/>
</dbReference>
<evidence type="ECO:0000256" key="6">
    <source>
        <dbReference type="SAM" id="Coils"/>
    </source>
</evidence>
<dbReference type="InterPro" id="IPR009012">
    <property type="entry name" value="GrpE_head"/>
</dbReference>
<evidence type="ECO:0000256" key="2">
    <source>
        <dbReference type="ARBA" id="ARBA00023186"/>
    </source>
</evidence>
<evidence type="ECO:0000256" key="3">
    <source>
        <dbReference type="HAMAP-Rule" id="MF_01151"/>
    </source>
</evidence>
<dbReference type="PANTHER" id="PTHR21237:SF23">
    <property type="entry name" value="GRPE PROTEIN HOMOLOG, MITOCHONDRIAL"/>
    <property type="match status" value="1"/>
</dbReference>
<dbReference type="SUPFAM" id="SSF51064">
    <property type="entry name" value="Head domain of nucleotide exchange factor GrpE"/>
    <property type="match status" value="1"/>
</dbReference>
<dbReference type="EMBL" id="LCMA01000003">
    <property type="protein sequence ID" value="KKU27189.1"/>
    <property type="molecule type" value="Genomic_DNA"/>
</dbReference>
<dbReference type="CDD" id="cd00446">
    <property type="entry name" value="GrpE"/>
    <property type="match status" value="1"/>
</dbReference>
<name>A0A0G1P2R4_9BACT</name>
<evidence type="ECO:0000256" key="1">
    <source>
        <dbReference type="ARBA" id="ARBA00009054"/>
    </source>
</evidence>
<proteinExistence type="inferred from homology"/>
<dbReference type="HAMAP" id="MF_01151">
    <property type="entry name" value="GrpE"/>
    <property type="match status" value="1"/>
</dbReference>
<keyword evidence="3 4" id="KW-0346">Stress response</keyword>
<evidence type="ECO:0000256" key="4">
    <source>
        <dbReference type="RuleBase" id="RU000639"/>
    </source>
</evidence>
<keyword evidence="6" id="KW-0175">Coiled coil</keyword>
<evidence type="ECO:0000313" key="8">
    <source>
        <dbReference type="EMBL" id="KKU27189.1"/>
    </source>
</evidence>
<comment type="caution">
    <text evidence="8">The sequence shown here is derived from an EMBL/GenBank/DDBJ whole genome shotgun (WGS) entry which is preliminary data.</text>
</comment>
<gene>
    <name evidence="3" type="primary">grpE</name>
    <name evidence="8" type="ORF">UX39_C0003G0028</name>
</gene>
<dbReference type="Proteomes" id="UP000034175">
    <property type="component" value="Unassembled WGS sequence"/>
</dbReference>
<dbReference type="InterPro" id="IPR000740">
    <property type="entry name" value="GrpE"/>
</dbReference>
<feature type="region of interest" description="Disordered" evidence="7">
    <location>
        <begin position="1"/>
        <end position="37"/>
    </location>
</feature>
<evidence type="ECO:0000256" key="5">
    <source>
        <dbReference type="RuleBase" id="RU004478"/>
    </source>
</evidence>
<keyword evidence="3" id="KW-0963">Cytoplasm</keyword>
<protein>
    <recommendedName>
        <fullName evidence="3 4">Protein GrpE</fullName>
    </recommendedName>
    <alternativeName>
        <fullName evidence="3">HSP-70 cofactor</fullName>
    </alternativeName>
</protein>
<dbReference type="GO" id="GO:0051087">
    <property type="term" value="F:protein-folding chaperone binding"/>
    <property type="evidence" value="ECO:0007669"/>
    <property type="project" value="InterPro"/>
</dbReference>
<feature type="compositionally biased region" description="Basic and acidic residues" evidence="7">
    <location>
        <begin position="1"/>
        <end position="24"/>
    </location>
</feature>
<feature type="compositionally biased region" description="Acidic residues" evidence="7">
    <location>
        <begin position="25"/>
        <end position="37"/>
    </location>
</feature>
<reference evidence="8 9" key="1">
    <citation type="journal article" date="2015" name="Nature">
        <title>rRNA introns, odd ribosomes, and small enigmatic genomes across a large radiation of phyla.</title>
        <authorList>
            <person name="Brown C.T."/>
            <person name="Hug L.A."/>
            <person name="Thomas B.C."/>
            <person name="Sharon I."/>
            <person name="Castelle C.J."/>
            <person name="Singh A."/>
            <person name="Wilkins M.J."/>
            <person name="Williams K.H."/>
            <person name="Banfield J.F."/>
        </authorList>
    </citation>
    <scope>NUCLEOTIDE SEQUENCE [LARGE SCALE GENOMIC DNA]</scope>
</reference>
<accession>A0A0G1P2R4</accession>
<dbReference type="PRINTS" id="PR00773">
    <property type="entry name" value="GRPEPROTEIN"/>
</dbReference>
<organism evidence="8 9">
    <name type="scientific">Candidatus Magasanikbacteria bacterium GW2011_GWA2_46_17</name>
    <dbReference type="NCBI Taxonomy" id="1619042"/>
    <lineage>
        <taxon>Bacteria</taxon>
        <taxon>Candidatus Magasanikiibacteriota</taxon>
    </lineage>
</organism>
<dbReference type="GO" id="GO:0005737">
    <property type="term" value="C:cytoplasm"/>
    <property type="evidence" value="ECO:0007669"/>
    <property type="project" value="UniProtKB-SubCell"/>
</dbReference>
<evidence type="ECO:0000313" key="9">
    <source>
        <dbReference type="Proteomes" id="UP000034175"/>
    </source>
</evidence>